<comment type="caution">
    <text evidence="1">The sequence shown here is derived from an EMBL/GenBank/DDBJ whole genome shotgun (WGS) entry which is preliminary data.</text>
</comment>
<keyword evidence="2" id="KW-1185">Reference proteome</keyword>
<evidence type="ECO:0000313" key="2">
    <source>
        <dbReference type="Proteomes" id="UP001221757"/>
    </source>
</evidence>
<proteinExistence type="predicted"/>
<gene>
    <name evidence="1" type="ORF">B0H17DRAFT_1143344</name>
</gene>
<dbReference type="AlphaFoldDB" id="A0AAD7CVX5"/>
<evidence type="ECO:0000313" key="1">
    <source>
        <dbReference type="EMBL" id="KAJ7665676.1"/>
    </source>
</evidence>
<dbReference type="EMBL" id="JARKIE010000214">
    <property type="protein sequence ID" value="KAJ7665676.1"/>
    <property type="molecule type" value="Genomic_DNA"/>
</dbReference>
<protein>
    <recommendedName>
        <fullName evidence="3">Zinc finger PHD-type domain-containing protein</fullName>
    </recommendedName>
</protein>
<sequence>MSSASAASVGAGRSIAGEDMLARGLRKFWRCLQTLQGFAPSFTYHLASHYSRIHNRTHDPYTYKGSDNTDIEYIRSSAEVKALKLKFAARFDKKAPAQPKATLEHGTTVTFNLISGMRAQKILARVSKTHLRIEAATSEATVLATTAAPDTDLYTDPSDELEDFGCKFPEEIPLPSSFDNDDALVAEDTIPVDMADIEVLPGDILPGADDFVANPGPNAAPIQPHAWAPDLIAGEDTHSRRKHLIRKLEQAGCDCGEVVTDADRKNPAVAIQCRKETCESQWYHRHHTDQPTGRSLKNWVCGACAASKRQKYWLPLVLHY</sequence>
<evidence type="ECO:0008006" key="3">
    <source>
        <dbReference type="Google" id="ProtNLM"/>
    </source>
</evidence>
<name>A0AAD7CVX5_MYCRO</name>
<dbReference type="Proteomes" id="UP001221757">
    <property type="component" value="Unassembled WGS sequence"/>
</dbReference>
<accession>A0AAD7CVX5</accession>
<reference evidence="1" key="1">
    <citation type="submission" date="2023-03" db="EMBL/GenBank/DDBJ databases">
        <title>Massive genome expansion in bonnet fungi (Mycena s.s.) driven by repeated elements and novel gene families across ecological guilds.</title>
        <authorList>
            <consortium name="Lawrence Berkeley National Laboratory"/>
            <person name="Harder C.B."/>
            <person name="Miyauchi S."/>
            <person name="Viragh M."/>
            <person name="Kuo A."/>
            <person name="Thoen E."/>
            <person name="Andreopoulos B."/>
            <person name="Lu D."/>
            <person name="Skrede I."/>
            <person name="Drula E."/>
            <person name="Henrissat B."/>
            <person name="Morin E."/>
            <person name="Kohler A."/>
            <person name="Barry K."/>
            <person name="LaButti K."/>
            <person name="Morin E."/>
            <person name="Salamov A."/>
            <person name="Lipzen A."/>
            <person name="Mereny Z."/>
            <person name="Hegedus B."/>
            <person name="Baldrian P."/>
            <person name="Stursova M."/>
            <person name="Weitz H."/>
            <person name="Taylor A."/>
            <person name="Grigoriev I.V."/>
            <person name="Nagy L.G."/>
            <person name="Martin F."/>
            <person name="Kauserud H."/>
        </authorList>
    </citation>
    <scope>NUCLEOTIDE SEQUENCE</scope>
    <source>
        <strain evidence="1">CBHHK067</strain>
    </source>
</reference>
<organism evidence="1 2">
    <name type="scientific">Mycena rosella</name>
    <name type="common">Pink bonnet</name>
    <name type="synonym">Agaricus rosellus</name>
    <dbReference type="NCBI Taxonomy" id="1033263"/>
    <lineage>
        <taxon>Eukaryota</taxon>
        <taxon>Fungi</taxon>
        <taxon>Dikarya</taxon>
        <taxon>Basidiomycota</taxon>
        <taxon>Agaricomycotina</taxon>
        <taxon>Agaricomycetes</taxon>
        <taxon>Agaricomycetidae</taxon>
        <taxon>Agaricales</taxon>
        <taxon>Marasmiineae</taxon>
        <taxon>Mycenaceae</taxon>
        <taxon>Mycena</taxon>
    </lineage>
</organism>